<dbReference type="InterPro" id="IPR050545">
    <property type="entry name" value="Mycobact_MmpL"/>
</dbReference>
<dbReference type="InterPro" id="IPR004869">
    <property type="entry name" value="MMPL_dom"/>
</dbReference>
<feature type="transmembrane region" description="Helical" evidence="6">
    <location>
        <begin position="710"/>
        <end position="730"/>
    </location>
</feature>
<reference evidence="8 9" key="1">
    <citation type="submission" date="2023-04" db="EMBL/GenBank/DDBJ databases">
        <title>Marinoamorphus aggregata gen. nov., sp. Nov., isolate from tissue of brittle star Ophioplocus japonicus.</title>
        <authorList>
            <person name="Kawano K."/>
            <person name="Sawayama S."/>
            <person name="Nakagawa S."/>
        </authorList>
    </citation>
    <scope>NUCLEOTIDE SEQUENCE [LARGE SCALE GENOMIC DNA]</scope>
    <source>
        <strain evidence="8 9">NKW23</strain>
    </source>
</reference>
<feature type="transmembrane region" description="Helical" evidence="6">
    <location>
        <begin position="242"/>
        <end position="275"/>
    </location>
</feature>
<feature type="transmembrane region" description="Helical" evidence="6">
    <location>
        <begin position="25"/>
        <end position="47"/>
    </location>
</feature>
<feature type="transmembrane region" description="Helical" evidence="6">
    <location>
        <begin position="412"/>
        <end position="431"/>
    </location>
</feature>
<keyword evidence="2" id="KW-1003">Cell membrane</keyword>
<feature type="transmembrane region" description="Helical" evidence="6">
    <location>
        <begin position="640"/>
        <end position="660"/>
    </location>
</feature>
<comment type="caution">
    <text evidence="8">The sequence shown here is derived from an EMBL/GenBank/DDBJ whole genome shotgun (WGS) entry which is preliminary data.</text>
</comment>
<dbReference type="InterPro" id="IPR000731">
    <property type="entry name" value="SSD"/>
</dbReference>
<evidence type="ECO:0000256" key="6">
    <source>
        <dbReference type="SAM" id="Phobius"/>
    </source>
</evidence>
<comment type="subcellular location">
    <subcellularLocation>
        <location evidence="1">Cell membrane</location>
        <topology evidence="1">Multi-pass membrane protein</topology>
    </subcellularLocation>
</comment>
<evidence type="ECO:0000256" key="2">
    <source>
        <dbReference type="ARBA" id="ARBA00022475"/>
    </source>
</evidence>
<feature type="transmembrane region" description="Helical" evidence="6">
    <location>
        <begin position="287"/>
        <end position="308"/>
    </location>
</feature>
<evidence type="ECO:0000256" key="3">
    <source>
        <dbReference type="ARBA" id="ARBA00022692"/>
    </source>
</evidence>
<sequence length="778" mass="82904">MGLAASAGAEARAGRLAARILAHRWLWVALALLLALGAGWSASGLWLQPDARIFFAEDNPDRVALDAFEGQFARDDNVVIMLEPPGGDVFAPAVLALIGDITERAWQLPFVRRVISLTNIPHIEAAGDDIRVRDMVPDPAAASPEAAAAARAASLGRPDLVDKLVDPEGRYSAIHILLRVPRIRPQEEIPQLMAEVEALRAAVAAESPGLRMSISGSVAIDNAFATAGMADAKRLLGPMLGVLLLVIGLALRSVLAVFGVVLVIVLAALAGLGALGLWGRPLNSITVLAPLYIATLSVGSAVHIFAGVRQAMVESPDRRDWARLALARHMGPITIACVTTAVGFLTLNFSISPPFREFGTIVAIGVLAALALTLTLLPALVTLLPLRRHAEPATARALMEPLAERVIRGRRWLFPGLAGLALLAATGISQIRFEDDFLRYFDESFQIRRDIDHIEDRLVGLNMLEYPLESGRAGGINDPAFLAQAAGFVDWLRAQPEVRGVRSVTDTLKRLNMHLHGDDPALHRLPEDAEATAQALFLYELSLGYGMDLSDQINVSRSAIRVTASLPEITTAGIRDLEDRAARWLAANAPGIETRPTGVSHVFMLISQRDAREMLLGTGLAILLISGIIGLAFRNLRIGVLSLVPNLVPALVAFGIWGYATGAVTLAVSVVAASTLGIVVDDTVHFLAAYARGRRRGLAPEDAVRGAFRAVGMALAVTTAGLAAGFAVLAQSGFAVNGDMALLSGLTITVALLADFLMLPGLLIWLDRRREARHARVA</sequence>
<dbReference type="Proteomes" id="UP001239909">
    <property type="component" value="Unassembled WGS sequence"/>
</dbReference>
<evidence type="ECO:0000256" key="4">
    <source>
        <dbReference type="ARBA" id="ARBA00022989"/>
    </source>
</evidence>
<proteinExistence type="predicted"/>
<evidence type="ECO:0000256" key="5">
    <source>
        <dbReference type="ARBA" id="ARBA00023136"/>
    </source>
</evidence>
<protein>
    <submittedName>
        <fullName evidence="8">MMPL family transporter</fullName>
    </submittedName>
</protein>
<keyword evidence="3 6" id="KW-0812">Transmembrane</keyword>
<dbReference type="PANTHER" id="PTHR33406:SF13">
    <property type="entry name" value="MEMBRANE PROTEIN YDFJ"/>
    <property type="match status" value="1"/>
</dbReference>
<dbReference type="Gene3D" id="1.20.1640.10">
    <property type="entry name" value="Multidrug efflux transporter AcrB transmembrane domain"/>
    <property type="match status" value="2"/>
</dbReference>
<dbReference type="PROSITE" id="PS50156">
    <property type="entry name" value="SSD"/>
    <property type="match status" value="1"/>
</dbReference>
<dbReference type="EMBL" id="BSYI01000023">
    <property type="protein sequence ID" value="GMG83697.1"/>
    <property type="molecule type" value="Genomic_DNA"/>
</dbReference>
<feature type="domain" description="SSD" evidence="7">
    <location>
        <begin position="261"/>
        <end position="383"/>
    </location>
</feature>
<feature type="transmembrane region" description="Helical" evidence="6">
    <location>
        <begin position="329"/>
        <end position="349"/>
    </location>
</feature>
<gene>
    <name evidence="8" type="ORF">LNKW23_29100</name>
</gene>
<evidence type="ECO:0000259" key="7">
    <source>
        <dbReference type="PROSITE" id="PS50156"/>
    </source>
</evidence>
<accession>A0ABQ6LL39</accession>
<name>A0ABQ6LL39_9RHOB</name>
<feature type="transmembrane region" description="Helical" evidence="6">
    <location>
        <begin position="361"/>
        <end position="386"/>
    </location>
</feature>
<keyword evidence="4 6" id="KW-1133">Transmembrane helix</keyword>
<evidence type="ECO:0000313" key="8">
    <source>
        <dbReference type="EMBL" id="GMG83697.1"/>
    </source>
</evidence>
<keyword evidence="5 6" id="KW-0472">Membrane</keyword>
<feature type="transmembrane region" description="Helical" evidence="6">
    <location>
        <begin position="742"/>
        <end position="766"/>
    </location>
</feature>
<keyword evidence="9" id="KW-1185">Reference proteome</keyword>
<dbReference type="Pfam" id="PF03176">
    <property type="entry name" value="MMPL"/>
    <property type="match status" value="2"/>
</dbReference>
<evidence type="ECO:0000313" key="9">
    <source>
        <dbReference type="Proteomes" id="UP001239909"/>
    </source>
</evidence>
<dbReference type="PANTHER" id="PTHR33406">
    <property type="entry name" value="MEMBRANE PROTEIN MJ1562-RELATED"/>
    <property type="match status" value="1"/>
</dbReference>
<dbReference type="SUPFAM" id="SSF82866">
    <property type="entry name" value="Multidrug efflux transporter AcrB transmembrane domain"/>
    <property type="match status" value="2"/>
</dbReference>
<feature type="transmembrane region" description="Helical" evidence="6">
    <location>
        <begin position="614"/>
        <end position="633"/>
    </location>
</feature>
<dbReference type="RefSeq" id="WP_285672489.1">
    <property type="nucleotide sequence ID" value="NZ_BSYI01000023.1"/>
</dbReference>
<organism evidence="8 9">
    <name type="scientific">Paralimibaculum aggregatum</name>
    <dbReference type="NCBI Taxonomy" id="3036245"/>
    <lineage>
        <taxon>Bacteria</taxon>
        <taxon>Pseudomonadati</taxon>
        <taxon>Pseudomonadota</taxon>
        <taxon>Alphaproteobacteria</taxon>
        <taxon>Rhodobacterales</taxon>
        <taxon>Paracoccaceae</taxon>
        <taxon>Paralimibaculum</taxon>
    </lineage>
</organism>
<feature type="transmembrane region" description="Helical" evidence="6">
    <location>
        <begin position="666"/>
        <end position="690"/>
    </location>
</feature>
<evidence type="ECO:0000256" key="1">
    <source>
        <dbReference type="ARBA" id="ARBA00004651"/>
    </source>
</evidence>